<dbReference type="PANTHER" id="PTHR34978:SF3">
    <property type="entry name" value="SLR0241 PROTEIN"/>
    <property type="match status" value="1"/>
</dbReference>
<evidence type="ECO:0000313" key="8">
    <source>
        <dbReference type="Proteomes" id="UP001548189"/>
    </source>
</evidence>
<comment type="caution">
    <text evidence="5">Lacks conserved residue(s) required for the propagation of feature annotation.</text>
</comment>
<accession>A0ABV2BV63</accession>
<comment type="caution">
    <text evidence="7">The sequence shown here is derived from an EMBL/GenBank/DDBJ whole genome shotgun (WGS) entry which is preliminary data.</text>
</comment>
<dbReference type="InterPro" id="IPR003538">
    <property type="entry name" value="TonB"/>
</dbReference>
<dbReference type="PRINTS" id="PR01374">
    <property type="entry name" value="TONBPROTEIN"/>
</dbReference>
<evidence type="ECO:0000256" key="4">
    <source>
        <dbReference type="ARBA" id="ARBA00023136"/>
    </source>
</evidence>
<evidence type="ECO:0000313" key="7">
    <source>
        <dbReference type="EMBL" id="MET1255784.1"/>
    </source>
</evidence>
<dbReference type="SUPFAM" id="SSF74653">
    <property type="entry name" value="TolA/TonB C-terminal domain"/>
    <property type="match status" value="1"/>
</dbReference>
<keyword evidence="5" id="KW-0735">Signal-anchor</keyword>
<dbReference type="CDD" id="cd07341">
    <property type="entry name" value="M56_BlaR1_MecR1_like"/>
    <property type="match status" value="1"/>
</dbReference>
<dbReference type="InterPro" id="IPR008756">
    <property type="entry name" value="Peptidase_M56"/>
</dbReference>
<dbReference type="EMBL" id="JBEVCJ010000013">
    <property type="protein sequence ID" value="MET1255784.1"/>
    <property type="molecule type" value="Genomic_DNA"/>
</dbReference>
<evidence type="ECO:0000259" key="6">
    <source>
        <dbReference type="PROSITE" id="PS52015"/>
    </source>
</evidence>
<keyword evidence="5" id="KW-0813">Transport</keyword>
<feature type="transmembrane region" description="Helical" evidence="5">
    <location>
        <begin position="171"/>
        <end position="192"/>
    </location>
</feature>
<dbReference type="PANTHER" id="PTHR34978">
    <property type="entry name" value="POSSIBLE SENSOR-TRANSDUCER PROTEIN BLAR"/>
    <property type="match status" value="1"/>
</dbReference>
<keyword evidence="5" id="KW-1003">Cell membrane</keyword>
<reference evidence="7 8" key="1">
    <citation type="submission" date="2024-06" db="EMBL/GenBank/DDBJ databases">
        <authorList>
            <person name="Li F."/>
        </authorList>
    </citation>
    <scope>NUCLEOTIDE SEQUENCE [LARGE SCALE GENOMIC DNA]</scope>
    <source>
        <strain evidence="7 8">GXAS 311</strain>
    </source>
</reference>
<keyword evidence="5" id="KW-0997">Cell inner membrane</keyword>
<comment type="function">
    <text evidence="5">Interacts with outer membrane receptor proteins that carry out high-affinity binding and energy dependent uptake into the periplasmic space of specific substrates. It could act to transduce energy from the cytoplasmic membrane to specific energy-requiring processes in the outer membrane, resulting in the release into the periplasm of ligands bound by these outer membrane proteins.</text>
</comment>
<organism evidence="7 8">
    <name type="scientific">Aliikangiella maris</name>
    <dbReference type="NCBI Taxonomy" id="3162458"/>
    <lineage>
        <taxon>Bacteria</taxon>
        <taxon>Pseudomonadati</taxon>
        <taxon>Pseudomonadota</taxon>
        <taxon>Gammaproteobacteria</taxon>
        <taxon>Oceanospirillales</taxon>
        <taxon>Pleioneaceae</taxon>
        <taxon>Aliikangiella</taxon>
    </lineage>
</organism>
<dbReference type="RefSeq" id="WP_353896369.1">
    <property type="nucleotide sequence ID" value="NZ_JBEVCJ010000013.1"/>
</dbReference>
<keyword evidence="4 5" id="KW-0472">Membrane</keyword>
<keyword evidence="2 5" id="KW-0812">Transmembrane</keyword>
<gene>
    <name evidence="7" type="ORF">ABVT43_11660</name>
</gene>
<dbReference type="Proteomes" id="UP001548189">
    <property type="component" value="Unassembled WGS sequence"/>
</dbReference>
<feature type="transmembrane region" description="Helical" evidence="5">
    <location>
        <begin position="6"/>
        <end position="25"/>
    </location>
</feature>
<keyword evidence="3 5" id="KW-1133">Transmembrane helix</keyword>
<feature type="transmembrane region" description="Helical" evidence="5">
    <location>
        <begin position="95"/>
        <end position="113"/>
    </location>
</feature>
<dbReference type="NCBIfam" id="TIGR01352">
    <property type="entry name" value="tonB_Cterm"/>
    <property type="match status" value="1"/>
</dbReference>
<comment type="similarity">
    <text evidence="5">Belongs to the TonB family.</text>
</comment>
<feature type="domain" description="TonB C-terminal" evidence="6">
    <location>
        <begin position="335"/>
        <end position="419"/>
    </location>
</feature>
<keyword evidence="8" id="KW-1185">Reference proteome</keyword>
<dbReference type="Gene3D" id="3.30.2420.10">
    <property type="entry name" value="TonB"/>
    <property type="match status" value="1"/>
</dbReference>
<dbReference type="Pfam" id="PF03544">
    <property type="entry name" value="TonB_C"/>
    <property type="match status" value="1"/>
</dbReference>
<comment type="subcellular location">
    <subcellularLocation>
        <location evidence="5">Cell inner membrane</location>
        <topology evidence="5">Single-pass membrane protein</topology>
        <orientation evidence="5">Periplasmic side</orientation>
    </subcellularLocation>
    <subcellularLocation>
        <location evidence="1">Membrane</location>
        <topology evidence="1">Single-pass membrane protein</topology>
    </subcellularLocation>
</comment>
<evidence type="ECO:0000256" key="2">
    <source>
        <dbReference type="ARBA" id="ARBA00022692"/>
    </source>
</evidence>
<dbReference type="InterPro" id="IPR006260">
    <property type="entry name" value="TonB/TolA_C"/>
</dbReference>
<evidence type="ECO:0000256" key="5">
    <source>
        <dbReference type="RuleBase" id="RU362123"/>
    </source>
</evidence>
<name>A0ABV2BV63_9GAMM</name>
<dbReference type="InterPro" id="IPR052173">
    <property type="entry name" value="Beta-lactam_resp_regulator"/>
</dbReference>
<dbReference type="Pfam" id="PF05569">
    <property type="entry name" value="Peptidase_M56"/>
    <property type="match status" value="1"/>
</dbReference>
<dbReference type="PROSITE" id="PS52015">
    <property type="entry name" value="TONB_CTD"/>
    <property type="match status" value="1"/>
</dbReference>
<protein>
    <recommendedName>
        <fullName evidence="5">Protein TonB</fullName>
    </recommendedName>
</protein>
<sequence>MTPLLAFIMMKGLGLSLLILLLGIFRKAIARWLTPKVAYQVWWVIPVYLCVPAHWGIWHSAPLNESMMTFWAQLSLQQEGFSINQSNTVSFFVEWWVLIWSAGAAITFSLFVFRYDVLKRSFSNLSNTAVSTLVEKVAVEILSDNEDFSDQHKSKLTTNKHSKTRLKSLKIVHSHLLSMPAVVGIINTYLILPKNFSEYSPKQQRIILSHELMHIRHGDLRWNLLKMIIKILFWFNPLVYWGEKQFEAAQEVACDYRVMQKIGLTEAGYYGRALVNAISGSHTHPLISHWKNQSLLKERLNMLKSKSTKTRHTVLGLLFGAVTLTCVSGFSIAEVEDSHIIPVNIVNPSYPRSAAENNIEGYVQFEYSIDHDGNPYDLKVLQSVPAGVFDEAAFAALKQWKFPAKEEFNVRYTMQFVMQ</sequence>
<dbReference type="InterPro" id="IPR037682">
    <property type="entry name" value="TonB_C"/>
</dbReference>
<evidence type="ECO:0000256" key="3">
    <source>
        <dbReference type="ARBA" id="ARBA00022989"/>
    </source>
</evidence>
<evidence type="ECO:0000256" key="1">
    <source>
        <dbReference type="ARBA" id="ARBA00004167"/>
    </source>
</evidence>
<proteinExistence type="inferred from homology"/>
<keyword evidence="5" id="KW-0653">Protein transport</keyword>
<feature type="transmembrane region" description="Helical" evidence="5">
    <location>
        <begin position="37"/>
        <end position="58"/>
    </location>
</feature>